<keyword evidence="1" id="KW-1133">Transmembrane helix</keyword>
<proteinExistence type="predicted"/>
<keyword evidence="1" id="KW-0472">Membrane</keyword>
<dbReference type="Pfam" id="PF11735">
    <property type="entry name" value="CAP59_mtransfer"/>
    <property type="match status" value="1"/>
</dbReference>
<feature type="transmembrane region" description="Helical" evidence="1">
    <location>
        <begin position="163"/>
        <end position="184"/>
    </location>
</feature>
<keyword evidence="2" id="KW-0328">Glycosyltransferase</keyword>
<protein>
    <submittedName>
        <fullName evidence="2">Cryptococcal mannosyltransferase 1-domain-containing protein</fullName>
    </submittedName>
</protein>
<feature type="transmembrane region" description="Helical" evidence="1">
    <location>
        <begin position="88"/>
        <end position="112"/>
    </location>
</feature>
<dbReference type="PANTHER" id="PTHR34144">
    <property type="entry name" value="CHROMOSOME 8, WHOLE GENOME SHOTGUN SEQUENCE"/>
    <property type="match status" value="1"/>
</dbReference>
<evidence type="ECO:0000313" key="2">
    <source>
        <dbReference type="EMBL" id="KAJ7766128.1"/>
    </source>
</evidence>
<keyword evidence="3" id="KW-1185">Reference proteome</keyword>
<gene>
    <name evidence="2" type="ORF">B0H16DRAFT_1523158</name>
</gene>
<comment type="caution">
    <text evidence="2">The sequence shown here is derived from an EMBL/GenBank/DDBJ whole genome shotgun (WGS) entry which is preliminary data.</text>
</comment>
<evidence type="ECO:0000313" key="3">
    <source>
        <dbReference type="Proteomes" id="UP001215598"/>
    </source>
</evidence>
<dbReference type="GO" id="GO:0016757">
    <property type="term" value="F:glycosyltransferase activity"/>
    <property type="evidence" value="ECO:0007669"/>
    <property type="project" value="UniProtKB-KW"/>
</dbReference>
<dbReference type="Proteomes" id="UP001215598">
    <property type="component" value="Unassembled WGS sequence"/>
</dbReference>
<keyword evidence="1" id="KW-0812">Transmembrane</keyword>
<keyword evidence="2" id="KW-0808">Transferase</keyword>
<accession>A0AAD7NLN7</accession>
<feature type="transmembrane region" description="Helical" evidence="1">
    <location>
        <begin position="50"/>
        <end position="76"/>
    </location>
</feature>
<evidence type="ECO:0000256" key="1">
    <source>
        <dbReference type="SAM" id="Phobius"/>
    </source>
</evidence>
<reference evidence="2" key="1">
    <citation type="submission" date="2023-03" db="EMBL/GenBank/DDBJ databases">
        <title>Massive genome expansion in bonnet fungi (Mycena s.s.) driven by repeated elements and novel gene families across ecological guilds.</title>
        <authorList>
            <consortium name="Lawrence Berkeley National Laboratory"/>
            <person name="Harder C.B."/>
            <person name="Miyauchi S."/>
            <person name="Viragh M."/>
            <person name="Kuo A."/>
            <person name="Thoen E."/>
            <person name="Andreopoulos B."/>
            <person name="Lu D."/>
            <person name="Skrede I."/>
            <person name="Drula E."/>
            <person name="Henrissat B."/>
            <person name="Morin E."/>
            <person name="Kohler A."/>
            <person name="Barry K."/>
            <person name="LaButti K."/>
            <person name="Morin E."/>
            <person name="Salamov A."/>
            <person name="Lipzen A."/>
            <person name="Mereny Z."/>
            <person name="Hegedus B."/>
            <person name="Baldrian P."/>
            <person name="Stursova M."/>
            <person name="Weitz H."/>
            <person name="Taylor A."/>
            <person name="Grigoriev I.V."/>
            <person name="Nagy L.G."/>
            <person name="Martin F."/>
            <person name="Kauserud H."/>
        </authorList>
    </citation>
    <scope>NUCLEOTIDE SEQUENCE</scope>
    <source>
        <strain evidence="2">CBHHK182m</strain>
    </source>
</reference>
<organism evidence="2 3">
    <name type="scientific">Mycena metata</name>
    <dbReference type="NCBI Taxonomy" id="1033252"/>
    <lineage>
        <taxon>Eukaryota</taxon>
        <taxon>Fungi</taxon>
        <taxon>Dikarya</taxon>
        <taxon>Basidiomycota</taxon>
        <taxon>Agaricomycotina</taxon>
        <taxon>Agaricomycetes</taxon>
        <taxon>Agaricomycetidae</taxon>
        <taxon>Agaricales</taxon>
        <taxon>Marasmiineae</taxon>
        <taxon>Mycenaceae</taxon>
        <taxon>Mycena</taxon>
    </lineage>
</organism>
<dbReference type="InterPro" id="IPR021047">
    <property type="entry name" value="Mannosyltransferase_CMT1"/>
</dbReference>
<dbReference type="EMBL" id="JARKIB010000024">
    <property type="protein sequence ID" value="KAJ7766128.1"/>
    <property type="molecule type" value="Genomic_DNA"/>
</dbReference>
<name>A0AAD7NLN7_9AGAR</name>
<dbReference type="PANTHER" id="PTHR34144:SF7">
    <property type="entry name" value="EXPORT PROTEIN (CAP59), PUTATIVE (AFU_ORTHOLOGUE AFUA_7G05020)-RELATED"/>
    <property type="match status" value="1"/>
</dbReference>
<dbReference type="AlphaFoldDB" id="A0AAD7NLN7"/>
<sequence>MLDFPTGGASRTPVPSLDEPKTFYDTQLTLSLLHLPSTILRRTIRFSLDYLHLTVSLAVFCLALGISRLVPLIILGRSSHPGFPESRALFVALLFALPLWASSMYSFYLLWIFGKPVWEHLRDWRYGLGGYSPIGVVFDADADVVVRRRPSTPSRKTPRVTKYSALLLFYSALALAGLYVLGTYEQPLDHRFKSVVELANRVHKRGGYYGKGEKIFIAAMFHNNAAVIPHWTSEMTKAIHYFGPDNVFISIVESYSDDASGALLREFDNKLEAMRVPHLILTNETSIPQPITSETDTHRINFLAAVRNLAIEPLVANGGYDRLLFSNDIFVQAESVVELLHTKEGEYDMACGTDFQHWGLYDLWVIRDRLGRLVSALWPYFLEDAGFRAIMADKPAPVFACWNGIASIRAEPFLPPSMRRAGLLSTAPRAHPLPPSHPLAARLSTNTSSPATAPPLRFRASAPSECFSSESFLLPYDLRRVFALDGMYVNPRVITAYRWKYYLWFKYILRHWAVKWFVERVERGNGIHLAKHVLGDPAQIWQWDGGECNPGPW</sequence>